<dbReference type="STRING" id="1133569.FD21_GL001193"/>
<dbReference type="InterPro" id="IPR029062">
    <property type="entry name" value="Class_I_gatase-like"/>
</dbReference>
<comment type="caution">
    <text evidence="2">The sequence shown here is derived from an EMBL/GenBank/DDBJ whole genome shotgun (WGS) entry which is preliminary data.</text>
</comment>
<dbReference type="CDD" id="cd01741">
    <property type="entry name" value="GATase1_1"/>
    <property type="match status" value="1"/>
</dbReference>
<dbReference type="OrthoDB" id="9807137at2"/>
<dbReference type="EMBL" id="AYYX01000032">
    <property type="protein sequence ID" value="KRM88506.1"/>
    <property type="molecule type" value="Genomic_DNA"/>
</dbReference>
<dbReference type="InterPro" id="IPR017926">
    <property type="entry name" value="GATASE"/>
</dbReference>
<reference evidence="2 3" key="1">
    <citation type="journal article" date="2015" name="Genome Announc.">
        <title>Expanding the biotechnology potential of lactobacilli through comparative genomics of 213 strains and associated genera.</title>
        <authorList>
            <person name="Sun Z."/>
            <person name="Harris H.M."/>
            <person name="McCann A."/>
            <person name="Guo C."/>
            <person name="Argimon S."/>
            <person name="Zhang W."/>
            <person name="Yang X."/>
            <person name="Jeffery I.B."/>
            <person name="Cooney J.C."/>
            <person name="Kagawa T.F."/>
            <person name="Liu W."/>
            <person name="Song Y."/>
            <person name="Salvetti E."/>
            <person name="Wrobel A."/>
            <person name="Rasinkangas P."/>
            <person name="Parkhill J."/>
            <person name="Rea M.C."/>
            <person name="O'Sullivan O."/>
            <person name="Ritari J."/>
            <person name="Douillard F.P."/>
            <person name="Paul Ross R."/>
            <person name="Yang R."/>
            <person name="Briner A.E."/>
            <person name="Felis G.E."/>
            <person name="de Vos W.M."/>
            <person name="Barrangou R."/>
            <person name="Klaenhammer T.R."/>
            <person name="Caufield P.W."/>
            <person name="Cui Y."/>
            <person name="Zhang H."/>
            <person name="O'Toole P.W."/>
        </authorList>
    </citation>
    <scope>NUCLEOTIDE SEQUENCE [LARGE SCALE GENOMIC DNA]</scope>
    <source>
        <strain evidence="2 3">DSM 20605</strain>
    </source>
</reference>
<dbReference type="eggNOG" id="COG0518">
    <property type="taxonomic scope" value="Bacteria"/>
</dbReference>
<organism evidence="2 3">
    <name type="scientific">Liquorilactobacillus vini DSM 20605</name>
    <dbReference type="NCBI Taxonomy" id="1133569"/>
    <lineage>
        <taxon>Bacteria</taxon>
        <taxon>Bacillati</taxon>
        <taxon>Bacillota</taxon>
        <taxon>Bacilli</taxon>
        <taxon>Lactobacillales</taxon>
        <taxon>Lactobacillaceae</taxon>
        <taxon>Liquorilactobacillus</taxon>
    </lineage>
</organism>
<sequence length="224" mass="25384">MRINIIQHTPNERPGLIKTWAQIHQHTIYIYHPYQFGIFPRIEETDLLIILGGPMSVNDSLPWLKTERQLIESALATKVPILGICLGAQQIIKTLGGQITAAPIKEAGWAPVYLKEQITPPLPRKLTVFHWHGETFSLPLAAKLLFSSKLVKNQGFVYQGNVIGLQFHLELELENLREIVINDGNYLNSSIFKQSSQQVLNHGIPKQNKKVMFALLDYLISKES</sequence>
<dbReference type="Proteomes" id="UP000051576">
    <property type="component" value="Unassembled WGS sequence"/>
</dbReference>
<keyword evidence="3" id="KW-1185">Reference proteome</keyword>
<dbReference type="Pfam" id="PF00117">
    <property type="entry name" value="GATase"/>
    <property type="match status" value="1"/>
</dbReference>
<feature type="domain" description="Glutamine amidotransferase" evidence="1">
    <location>
        <begin position="43"/>
        <end position="176"/>
    </location>
</feature>
<dbReference type="FunFam" id="3.40.50.880:FF:000033">
    <property type="entry name" value="Glutamine amidotransferase class-I"/>
    <property type="match status" value="1"/>
</dbReference>
<dbReference type="PANTHER" id="PTHR42695:SF5">
    <property type="entry name" value="GLUTAMINE AMIDOTRANSFERASE YLR126C-RELATED"/>
    <property type="match status" value="1"/>
</dbReference>
<evidence type="ECO:0000313" key="2">
    <source>
        <dbReference type="EMBL" id="KRM88506.1"/>
    </source>
</evidence>
<evidence type="ECO:0000313" key="3">
    <source>
        <dbReference type="Proteomes" id="UP000051576"/>
    </source>
</evidence>
<proteinExistence type="predicted"/>
<accession>A0A0R2CAV4</accession>
<dbReference type="InterPro" id="IPR044992">
    <property type="entry name" value="ChyE-like"/>
</dbReference>
<gene>
    <name evidence="2" type="ORF">FD21_GL001193</name>
</gene>
<dbReference type="PROSITE" id="PS51273">
    <property type="entry name" value="GATASE_TYPE_1"/>
    <property type="match status" value="1"/>
</dbReference>
<dbReference type="AlphaFoldDB" id="A0A0R2CAV4"/>
<protein>
    <recommendedName>
        <fullName evidence="1">Glutamine amidotransferase domain-containing protein</fullName>
    </recommendedName>
</protein>
<dbReference type="RefSeq" id="WP_010581217.1">
    <property type="nucleotide sequence ID" value="NZ_AHYZ01000169.1"/>
</dbReference>
<evidence type="ECO:0000259" key="1">
    <source>
        <dbReference type="Pfam" id="PF00117"/>
    </source>
</evidence>
<dbReference type="GO" id="GO:0005829">
    <property type="term" value="C:cytosol"/>
    <property type="evidence" value="ECO:0007669"/>
    <property type="project" value="TreeGrafter"/>
</dbReference>
<dbReference type="PATRIC" id="fig|1133569.4.peg.1324"/>
<dbReference type="SUPFAM" id="SSF52317">
    <property type="entry name" value="Class I glutamine amidotransferase-like"/>
    <property type="match status" value="1"/>
</dbReference>
<dbReference type="Gene3D" id="3.40.50.880">
    <property type="match status" value="1"/>
</dbReference>
<name>A0A0R2CAV4_9LACO</name>
<dbReference type="PANTHER" id="PTHR42695">
    <property type="entry name" value="GLUTAMINE AMIDOTRANSFERASE YLR126C-RELATED"/>
    <property type="match status" value="1"/>
</dbReference>